<feature type="region of interest" description="Disordered" evidence="1">
    <location>
        <begin position="31"/>
        <end position="57"/>
    </location>
</feature>
<feature type="compositionally biased region" description="Basic and acidic residues" evidence="1">
    <location>
        <begin position="32"/>
        <end position="44"/>
    </location>
</feature>
<evidence type="ECO:0000313" key="2">
    <source>
        <dbReference type="EMBL" id="CAH9417071.1"/>
    </source>
</evidence>
<proteinExistence type="predicted"/>
<dbReference type="Proteomes" id="UP001154015">
    <property type="component" value="Unassembled WGS sequence"/>
</dbReference>
<evidence type="ECO:0000256" key="1">
    <source>
        <dbReference type="SAM" id="MobiDB-lite"/>
    </source>
</evidence>
<gene>
    <name evidence="2" type="ORF">SGL43_04110</name>
</gene>
<protein>
    <submittedName>
        <fullName evidence="2">Uncharacterized protein</fullName>
    </submittedName>
</protein>
<organism evidence="2 3">
    <name type="scientific">Streptomyces globisporus</name>
    <dbReference type="NCBI Taxonomy" id="1908"/>
    <lineage>
        <taxon>Bacteria</taxon>
        <taxon>Bacillati</taxon>
        <taxon>Actinomycetota</taxon>
        <taxon>Actinomycetes</taxon>
        <taxon>Kitasatosporales</taxon>
        <taxon>Streptomycetaceae</taxon>
        <taxon>Streptomyces</taxon>
    </lineage>
</organism>
<evidence type="ECO:0000313" key="3">
    <source>
        <dbReference type="Proteomes" id="UP001154015"/>
    </source>
</evidence>
<dbReference type="EMBL" id="CAKXYP010000011">
    <property type="protein sequence ID" value="CAH9417071.1"/>
    <property type="molecule type" value="Genomic_DNA"/>
</dbReference>
<name>A0ABM9H0F5_STRGL</name>
<sequence>MNAAVQKRRWLRVTDLRPTYTVSQRVVPRVHAPTDEERYSKEAGARPAVGRVDNSPV</sequence>
<keyword evidence="3" id="KW-1185">Reference proteome</keyword>
<comment type="caution">
    <text evidence="2">The sequence shown here is derived from an EMBL/GenBank/DDBJ whole genome shotgun (WGS) entry which is preliminary data.</text>
</comment>
<reference evidence="2" key="1">
    <citation type="submission" date="2022-03" db="EMBL/GenBank/DDBJ databases">
        <authorList>
            <person name="Leyn A S."/>
        </authorList>
    </citation>
    <scope>NUCLEOTIDE SEQUENCE</scope>
    <source>
        <strain evidence="2">Streptomyces globisporus 4-3</strain>
    </source>
</reference>
<accession>A0ABM9H0F5</accession>